<feature type="transmembrane region" description="Helical" evidence="1">
    <location>
        <begin position="90"/>
        <end position="108"/>
    </location>
</feature>
<dbReference type="Proteomes" id="UP000823854">
    <property type="component" value="Unassembled WGS sequence"/>
</dbReference>
<gene>
    <name evidence="2" type="ORF">H9932_04175</name>
</gene>
<protein>
    <submittedName>
        <fullName evidence="2">Uncharacterized protein</fullName>
    </submittedName>
</protein>
<reference evidence="2" key="2">
    <citation type="submission" date="2021-04" db="EMBL/GenBank/DDBJ databases">
        <authorList>
            <person name="Gilroy R."/>
        </authorList>
    </citation>
    <scope>NUCLEOTIDE SEQUENCE</scope>
    <source>
        <strain evidence="2">CHK130-7132</strain>
    </source>
</reference>
<keyword evidence="1" id="KW-0812">Transmembrane</keyword>
<evidence type="ECO:0000313" key="2">
    <source>
        <dbReference type="EMBL" id="HJC68865.1"/>
    </source>
</evidence>
<organism evidence="2 3">
    <name type="scientific">Candidatus Brachybacterium intestinipullorum</name>
    <dbReference type="NCBI Taxonomy" id="2838512"/>
    <lineage>
        <taxon>Bacteria</taxon>
        <taxon>Bacillati</taxon>
        <taxon>Actinomycetota</taxon>
        <taxon>Actinomycetes</taxon>
        <taxon>Micrococcales</taxon>
        <taxon>Dermabacteraceae</taxon>
        <taxon>Brachybacterium</taxon>
    </lineage>
</organism>
<feature type="transmembrane region" description="Helical" evidence="1">
    <location>
        <begin position="58"/>
        <end position="78"/>
    </location>
</feature>
<dbReference type="AlphaFoldDB" id="A0A9D2Q0W4"/>
<keyword evidence="1" id="KW-0472">Membrane</keyword>
<proteinExistence type="predicted"/>
<sequence length="118" mass="12881">MPDRVARRILGVTEVDPRSGAGAHRTFRIAVVISALRCLITYVAIPVIIPVLSLSGWVAGPVGIALCVIAAVNGILSVRRFWRTDHPQRWTYTAFIAVVFVVLTLSTWTETSRLVAAL</sequence>
<comment type="caution">
    <text evidence="2">The sequence shown here is derived from an EMBL/GenBank/DDBJ whole genome shotgun (WGS) entry which is preliminary data.</text>
</comment>
<feature type="transmembrane region" description="Helical" evidence="1">
    <location>
        <begin position="27"/>
        <end position="52"/>
    </location>
</feature>
<evidence type="ECO:0000256" key="1">
    <source>
        <dbReference type="SAM" id="Phobius"/>
    </source>
</evidence>
<keyword evidence="1" id="KW-1133">Transmembrane helix</keyword>
<evidence type="ECO:0000313" key="3">
    <source>
        <dbReference type="Proteomes" id="UP000823854"/>
    </source>
</evidence>
<reference evidence="2" key="1">
    <citation type="journal article" date="2021" name="PeerJ">
        <title>Extensive microbial diversity within the chicken gut microbiome revealed by metagenomics and culture.</title>
        <authorList>
            <person name="Gilroy R."/>
            <person name="Ravi A."/>
            <person name="Getino M."/>
            <person name="Pursley I."/>
            <person name="Horton D.L."/>
            <person name="Alikhan N.F."/>
            <person name="Baker D."/>
            <person name="Gharbi K."/>
            <person name="Hall N."/>
            <person name="Watson M."/>
            <person name="Adriaenssens E.M."/>
            <person name="Foster-Nyarko E."/>
            <person name="Jarju S."/>
            <person name="Secka A."/>
            <person name="Antonio M."/>
            <person name="Oren A."/>
            <person name="Chaudhuri R.R."/>
            <person name="La Ragione R."/>
            <person name="Hildebrand F."/>
            <person name="Pallen M.J."/>
        </authorList>
    </citation>
    <scope>NUCLEOTIDE SEQUENCE</scope>
    <source>
        <strain evidence="2">CHK130-7132</strain>
    </source>
</reference>
<name>A0A9D2Q0W4_9MICO</name>
<accession>A0A9D2Q0W4</accession>
<dbReference type="EMBL" id="DWWC01000086">
    <property type="protein sequence ID" value="HJC68865.1"/>
    <property type="molecule type" value="Genomic_DNA"/>
</dbReference>